<gene>
    <name evidence="1" type="ORF">ACA1_061290</name>
</gene>
<proteinExistence type="predicted"/>
<dbReference type="Gene3D" id="3.40.50.300">
    <property type="entry name" value="P-loop containing nucleotide triphosphate hydrolases"/>
    <property type="match status" value="1"/>
</dbReference>
<dbReference type="VEuPathDB" id="AmoebaDB:ACA1_061290"/>
<keyword evidence="2" id="KW-1185">Reference proteome</keyword>
<dbReference type="KEGG" id="acan:ACA1_061290"/>
<dbReference type="Proteomes" id="UP000011083">
    <property type="component" value="Unassembled WGS sequence"/>
</dbReference>
<dbReference type="AlphaFoldDB" id="L8GZ53"/>
<dbReference type="InterPro" id="IPR027417">
    <property type="entry name" value="P-loop_NTPase"/>
</dbReference>
<organism evidence="1 2">
    <name type="scientific">Acanthamoeba castellanii (strain ATCC 30010 / Neff)</name>
    <dbReference type="NCBI Taxonomy" id="1257118"/>
    <lineage>
        <taxon>Eukaryota</taxon>
        <taxon>Amoebozoa</taxon>
        <taxon>Discosea</taxon>
        <taxon>Longamoebia</taxon>
        <taxon>Centramoebida</taxon>
        <taxon>Acanthamoebidae</taxon>
        <taxon>Acanthamoeba</taxon>
    </lineage>
</organism>
<evidence type="ECO:0000313" key="1">
    <source>
        <dbReference type="EMBL" id="ELR17391.1"/>
    </source>
</evidence>
<dbReference type="GeneID" id="14917965"/>
<reference evidence="1 2" key="1">
    <citation type="journal article" date="2013" name="Genome Biol.">
        <title>Genome of Acanthamoeba castellanii highlights extensive lateral gene transfer and early evolution of tyrosine kinase signaling.</title>
        <authorList>
            <person name="Clarke M."/>
            <person name="Lohan A.J."/>
            <person name="Liu B."/>
            <person name="Lagkouvardos I."/>
            <person name="Roy S."/>
            <person name="Zafar N."/>
            <person name="Bertelli C."/>
            <person name="Schilde C."/>
            <person name="Kianianmomeni A."/>
            <person name="Burglin T.R."/>
            <person name="Frech C."/>
            <person name="Turcotte B."/>
            <person name="Kopec K.O."/>
            <person name="Synnott J.M."/>
            <person name="Choo C."/>
            <person name="Paponov I."/>
            <person name="Finkler A."/>
            <person name="Soon Heng Tan C."/>
            <person name="Hutchins A.P."/>
            <person name="Weinmeier T."/>
            <person name="Rattei T."/>
            <person name="Chu J.S."/>
            <person name="Gimenez G."/>
            <person name="Irimia M."/>
            <person name="Rigden D.J."/>
            <person name="Fitzpatrick D.A."/>
            <person name="Lorenzo-Morales J."/>
            <person name="Bateman A."/>
            <person name="Chiu C.H."/>
            <person name="Tang P."/>
            <person name="Hegemann P."/>
            <person name="Fromm H."/>
            <person name="Raoult D."/>
            <person name="Greub G."/>
            <person name="Miranda-Saavedra D."/>
            <person name="Chen N."/>
            <person name="Nash P."/>
            <person name="Ginger M.L."/>
            <person name="Horn M."/>
            <person name="Schaap P."/>
            <person name="Caler L."/>
            <person name="Loftus B."/>
        </authorList>
    </citation>
    <scope>NUCLEOTIDE SEQUENCE [LARGE SCALE GENOMIC DNA]</scope>
    <source>
        <strain evidence="1 2">Neff</strain>
    </source>
</reference>
<dbReference type="RefSeq" id="XP_004339404.1">
    <property type="nucleotide sequence ID" value="XM_004339356.1"/>
</dbReference>
<evidence type="ECO:0000313" key="2">
    <source>
        <dbReference type="Proteomes" id="UP000011083"/>
    </source>
</evidence>
<accession>L8GZ53</accession>
<sequence>MTTACQGEELASVLRERGFPCRQSVECSALKNWHVKKVFDCAVRAVILEKRAKRKRTKRKREKSCLLS</sequence>
<name>L8GZ53_ACACF</name>
<dbReference type="EMBL" id="KB007974">
    <property type="protein sequence ID" value="ELR17391.1"/>
    <property type="molecule type" value="Genomic_DNA"/>
</dbReference>
<protein>
    <submittedName>
        <fullName evidence="1">Uncharacterized protein</fullName>
    </submittedName>
</protein>